<gene>
    <name evidence="1" type="ORF">C0601_05320</name>
</gene>
<organism evidence="1 2">
    <name type="scientific">Muiribacterium halophilum</name>
    <dbReference type="NCBI Taxonomy" id="2053465"/>
    <lineage>
        <taxon>Bacteria</taxon>
        <taxon>Candidatus Muiribacteriota</taxon>
        <taxon>Candidatus Muiribacteriia</taxon>
        <taxon>Candidatus Muiribacteriales</taxon>
        <taxon>Candidatus Muiribacteriaceae</taxon>
        <taxon>Candidatus Muiribacterium</taxon>
    </lineage>
</organism>
<evidence type="ECO:0000313" key="2">
    <source>
        <dbReference type="Proteomes" id="UP000234857"/>
    </source>
</evidence>
<accession>A0A2N5ZHN5</accession>
<evidence type="ECO:0000313" key="1">
    <source>
        <dbReference type="EMBL" id="PLX18179.1"/>
    </source>
</evidence>
<reference evidence="1 2" key="1">
    <citation type="submission" date="2017-11" db="EMBL/GenBank/DDBJ databases">
        <title>Genome-resolved metagenomics identifies genetic mobility, metabolic interactions, and unexpected diversity in perchlorate-reducing communities.</title>
        <authorList>
            <person name="Barnum T.P."/>
            <person name="Figueroa I.A."/>
            <person name="Carlstrom C.I."/>
            <person name="Lucas L.N."/>
            <person name="Engelbrektson A.L."/>
            <person name="Coates J.D."/>
        </authorList>
    </citation>
    <scope>NUCLEOTIDE SEQUENCE [LARGE SCALE GENOMIC DNA]</scope>
    <source>
        <strain evidence="1">BM706</strain>
    </source>
</reference>
<sequence>MKKSIFVLFLILTIICTTFASDLGRVMEQLRRNTTDLYSKVNEVKWERKLELYKFFTKNIPVDDIEKYEYLLDKTGNLSDLNIKLSLALKKYYPDYKERNNLISNLKMSSVNTSYLTGIADNITEAIYLLREPQNDGSYKYAKYEKSGDQLAENEQLTVKYTIDSLGTYSRKFDSRVYMIKIYSPKKRGLFEGNRDFYVKDIKIKYSKDGREKIYNKNVEKWIKRGESYDLVFPEVYKSPEVNVRYGTKKEHKNRATMGFEFVKATLMDSKDNPNYALLQELKNLGTADTKDLDSLSLKLKGFLKNADLGSGNISVAKNSNLGNNKSSMPSNDKLMYFYYMLKDDTNKRENLINKFENMFLK</sequence>
<dbReference type="EMBL" id="PKTG01000069">
    <property type="protein sequence ID" value="PLX18179.1"/>
    <property type="molecule type" value="Genomic_DNA"/>
</dbReference>
<name>A0A2N5ZHN5_MUIH1</name>
<dbReference type="Proteomes" id="UP000234857">
    <property type="component" value="Unassembled WGS sequence"/>
</dbReference>
<comment type="caution">
    <text evidence="1">The sequence shown here is derived from an EMBL/GenBank/DDBJ whole genome shotgun (WGS) entry which is preliminary data.</text>
</comment>
<proteinExistence type="predicted"/>
<dbReference type="AlphaFoldDB" id="A0A2N5ZHN5"/>
<protein>
    <submittedName>
        <fullName evidence="1">Uncharacterized protein</fullName>
    </submittedName>
</protein>